<protein>
    <submittedName>
        <fullName evidence="2">Uncharacterized protein</fullName>
    </submittedName>
</protein>
<keyword evidence="3" id="KW-1185">Reference proteome</keyword>
<evidence type="ECO:0000313" key="3">
    <source>
        <dbReference type="Proteomes" id="UP000284842"/>
    </source>
</evidence>
<name>A0A409YXU4_9AGAR</name>
<evidence type="ECO:0000256" key="1">
    <source>
        <dbReference type="SAM" id="MobiDB-lite"/>
    </source>
</evidence>
<dbReference type="AlphaFoldDB" id="A0A409YXU4"/>
<gene>
    <name evidence="2" type="ORF">CVT24_002893</name>
</gene>
<comment type="caution">
    <text evidence="2">The sequence shown here is derived from an EMBL/GenBank/DDBJ whole genome shotgun (WGS) entry which is preliminary data.</text>
</comment>
<reference evidence="2 3" key="1">
    <citation type="journal article" date="2018" name="Evol. Lett.">
        <title>Horizontal gene cluster transfer increased hallucinogenic mushroom diversity.</title>
        <authorList>
            <person name="Reynolds H.T."/>
            <person name="Vijayakumar V."/>
            <person name="Gluck-Thaler E."/>
            <person name="Korotkin H.B."/>
            <person name="Matheny P.B."/>
            <person name="Slot J.C."/>
        </authorList>
    </citation>
    <scope>NUCLEOTIDE SEQUENCE [LARGE SCALE GENOMIC DNA]</scope>
    <source>
        <strain evidence="2 3">2629</strain>
    </source>
</reference>
<accession>A0A409YXU4</accession>
<sequence>MLESFLNLPQSTLTPQPRKPNEPRGYTVTRYTKLRLKNEATLQCQVGKKYGASDRKYRWFEATPGISNRESVGHRFGEAVAFYIVHAPDGQLHHLAIYMPLLSLCQPAEYPTVIWGQWPESTAGQTGLFVMDFNSITDVVGIWKLDSSKNVYVLRKHPALLYLQPHELGVSRSNEEDNVDGAGAGDPE</sequence>
<proteinExistence type="predicted"/>
<feature type="region of interest" description="Disordered" evidence="1">
    <location>
        <begin position="1"/>
        <end position="25"/>
    </location>
</feature>
<dbReference type="InParanoid" id="A0A409YXU4"/>
<organism evidence="2 3">
    <name type="scientific">Panaeolus cyanescens</name>
    <dbReference type="NCBI Taxonomy" id="181874"/>
    <lineage>
        <taxon>Eukaryota</taxon>
        <taxon>Fungi</taxon>
        <taxon>Dikarya</taxon>
        <taxon>Basidiomycota</taxon>
        <taxon>Agaricomycotina</taxon>
        <taxon>Agaricomycetes</taxon>
        <taxon>Agaricomycetidae</taxon>
        <taxon>Agaricales</taxon>
        <taxon>Agaricineae</taxon>
        <taxon>Galeropsidaceae</taxon>
        <taxon>Panaeolus</taxon>
    </lineage>
</organism>
<dbReference type="EMBL" id="NHTK01000331">
    <property type="protein sequence ID" value="PPR07820.1"/>
    <property type="molecule type" value="Genomic_DNA"/>
</dbReference>
<dbReference type="Proteomes" id="UP000284842">
    <property type="component" value="Unassembled WGS sequence"/>
</dbReference>
<dbReference type="OrthoDB" id="3359887at2759"/>
<evidence type="ECO:0000313" key="2">
    <source>
        <dbReference type="EMBL" id="PPR07820.1"/>
    </source>
</evidence>